<protein>
    <submittedName>
        <fullName evidence="1">Uncharacterized protein</fullName>
    </submittedName>
</protein>
<keyword evidence="2" id="KW-1185">Reference proteome</keyword>
<gene>
    <name evidence="1" type="ORF">HO173_008142</name>
</gene>
<accession>A0A8H6FS21</accession>
<organism evidence="1 2">
    <name type="scientific">Letharia columbiana</name>
    <dbReference type="NCBI Taxonomy" id="112416"/>
    <lineage>
        <taxon>Eukaryota</taxon>
        <taxon>Fungi</taxon>
        <taxon>Dikarya</taxon>
        <taxon>Ascomycota</taxon>
        <taxon>Pezizomycotina</taxon>
        <taxon>Lecanoromycetes</taxon>
        <taxon>OSLEUM clade</taxon>
        <taxon>Lecanoromycetidae</taxon>
        <taxon>Lecanorales</taxon>
        <taxon>Lecanorineae</taxon>
        <taxon>Parmeliaceae</taxon>
        <taxon>Letharia</taxon>
    </lineage>
</organism>
<reference evidence="1 2" key="1">
    <citation type="journal article" date="2020" name="Genomics">
        <title>Complete, high-quality genomes from long-read metagenomic sequencing of two wolf lichen thalli reveals enigmatic genome architecture.</title>
        <authorList>
            <person name="McKenzie S.K."/>
            <person name="Walston R.F."/>
            <person name="Allen J.L."/>
        </authorList>
    </citation>
    <scope>NUCLEOTIDE SEQUENCE [LARGE SCALE GENOMIC DNA]</scope>
    <source>
        <strain evidence="1">WasteWater2</strain>
    </source>
</reference>
<name>A0A8H6FS21_9LECA</name>
<dbReference type="Proteomes" id="UP000578531">
    <property type="component" value="Unassembled WGS sequence"/>
</dbReference>
<dbReference type="AlphaFoldDB" id="A0A8H6FS21"/>
<dbReference type="GeneID" id="59289798"/>
<evidence type="ECO:0000313" key="1">
    <source>
        <dbReference type="EMBL" id="KAF6233585.1"/>
    </source>
</evidence>
<dbReference type="EMBL" id="JACCJC010000035">
    <property type="protein sequence ID" value="KAF6233585.1"/>
    <property type="molecule type" value="Genomic_DNA"/>
</dbReference>
<comment type="caution">
    <text evidence="1">The sequence shown here is derived from an EMBL/GenBank/DDBJ whole genome shotgun (WGS) entry which is preliminary data.</text>
</comment>
<evidence type="ECO:0000313" key="2">
    <source>
        <dbReference type="Proteomes" id="UP000578531"/>
    </source>
</evidence>
<dbReference type="RefSeq" id="XP_037163002.1">
    <property type="nucleotide sequence ID" value="XM_037310042.1"/>
</dbReference>
<sequence length="166" mass="19093">MLLGQPSILEVKRTLRRLEVDSSGPIDKASSDLIDGMYDLWFPRCAGHCIDHASTGCNLRKGFVRLRAARKVLRWNTPKREARHFDENDMISMKKLKTLCIGLIEVDESSQTVRLVHSTLQGYIPRRHQDSVSETHLRMAMVGLEYPSIERFDVVNEHTNDRNPHL</sequence>
<dbReference type="OrthoDB" id="1577640at2759"/>
<proteinExistence type="predicted"/>